<dbReference type="Gene3D" id="3.10.450.10">
    <property type="match status" value="1"/>
</dbReference>
<evidence type="ECO:0000313" key="7">
    <source>
        <dbReference type="EMBL" id="PIO23859.1"/>
    </source>
</evidence>
<dbReference type="PANTHER" id="PTHR11414:SF21">
    <property type="entry name" value="CYSTATIN 14A, TANDEM DUPLICATE 1-RELATED"/>
    <property type="match status" value="1"/>
</dbReference>
<dbReference type="GO" id="GO:0005829">
    <property type="term" value="C:cytosol"/>
    <property type="evidence" value="ECO:0007669"/>
    <property type="project" value="TreeGrafter"/>
</dbReference>
<dbReference type="EMBL" id="KV957962">
    <property type="protein sequence ID" value="PIO23859.1"/>
    <property type="molecule type" value="Genomic_DNA"/>
</dbReference>
<evidence type="ECO:0000256" key="3">
    <source>
        <dbReference type="ARBA" id="ARBA00022490"/>
    </source>
</evidence>
<gene>
    <name evidence="7" type="ORF">AB205_0093850</name>
</gene>
<proteinExistence type="inferred from homology"/>
<evidence type="ECO:0000256" key="5">
    <source>
        <dbReference type="ARBA" id="ARBA00022704"/>
    </source>
</evidence>
<reference evidence="8" key="1">
    <citation type="journal article" date="2017" name="Nat. Commun.">
        <title>The North American bullfrog draft genome provides insight into hormonal regulation of long noncoding RNA.</title>
        <authorList>
            <person name="Hammond S.A."/>
            <person name="Warren R.L."/>
            <person name="Vandervalk B.P."/>
            <person name="Kucuk E."/>
            <person name="Khan H."/>
            <person name="Gibb E.A."/>
            <person name="Pandoh P."/>
            <person name="Kirk H."/>
            <person name="Zhao Y."/>
            <person name="Jones M."/>
            <person name="Mungall A.J."/>
            <person name="Coope R."/>
            <person name="Pleasance S."/>
            <person name="Moore R.A."/>
            <person name="Holt R.A."/>
            <person name="Round J.M."/>
            <person name="Ohora S."/>
            <person name="Walle B.V."/>
            <person name="Veldhoen N."/>
            <person name="Helbing C.C."/>
            <person name="Birol I."/>
        </authorList>
    </citation>
    <scope>NUCLEOTIDE SEQUENCE [LARGE SCALE GENOMIC DNA]</scope>
</reference>
<evidence type="ECO:0000256" key="1">
    <source>
        <dbReference type="ARBA" id="ARBA00004496"/>
    </source>
</evidence>
<dbReference type="InterPro" id="IPR046350">
    <property type="entry name" value="Cystatin_sf"/>
</dbReference>
<dbReference type="InterPro" id="IPR001713">
    <property type="entry name" value="Prot_inh_stefin"/>
</dbReference>
<dbReference type="PRINTS" id="PR00295">
    <property type="entry name" value="STEFINA"/>
</dbReference>
<keyword evidence="5" id="KW-0789">Thiol protease inhibitor</keyword>
<evidence type="ECO:0000259" key="6">
    <source>
        <dbReference type="Pfam" id="PF00031"/>
    </source>
</evidence>
<dbReference type="GO" id="GO:0004869">
    <property type="term" value="F:cysteine-type endopeptidase inhibitor activity"/>
    <property type="evidence" value="ECO:0007669"/>
    <property type="project" value="UniProtKB-KW"/>
</dbReference>
<accession>A0A2G9R7N2</accession>
<dbReference type="AlphaFoldDB" id="A0A2G9R7N2"/>
<dbReference type="OrthoDB" id="2429551at2759"/>
<comment type="subcellular location">
    <subcellularLocation>
        <location evidence="1">Cytoplasm</location>
    </subcellularLocation>
</comment>
<dbReference type="SUPFAM" id="SSF54403">
    <property type="entry name" value="Cystatin/monellin"/>
    <property type="match status" value="1"/>
</dbReference>
<organism evidence="7 8">
    <name type="scientific">Aquarana catesbeiana</name>
    <name type="common">American bullfrog</name>
    <name type="synonym">Rana catesbeiana</name>
    <dbReference type="NCBI Taxonomy" id="8400"/>
    <lineage>
        <taxon>Eukaryota</taxon>
        <taxon>Metazoa</taxon>
        <taxon>Chordata</taxon>
        <taxon>Craniata</taxon>
        <taxon>Vertebrata</taxon>
        <taxon>Euteleostomi</taxon>
        <taxon>Amphibia</taxon>
        <taxon>Batrachia</taxon>
        <taxon>Anura</taxon>
        <taxon>Neobatrachia</taxon>
        <taxon>Ranoidea</taxon>
        <taxon>Ranidae</taxon>
        <taxon>Aquarana</taxon>
    </lineage>
</organism>
<keyword evidence="8" id="KW-1185">Reference proteome</keyword>
<dbReference type="PANTHER" id="PTHR11414">
    <property type="entry name" value="CYSTATIN FAMILY MEMBER"/>
    <property type="match status" value="1"/>
</dbReference>
<evidence type="ECO:0000313" key="8">
    <source>
        <dbReference type="Proteomes" id="UP000228934"/>
    </source>
</evidence>
<dbReference type="Pfam" id="PF00031">
    <property type="entry name" value="Cystatin"/>
    <property type="match status" value="1"/>
</dbReference>
<keyword evidence="3" id="KW-0963">Cytoplasm</keyword>
<dbReference type="Proteomes" id="UP000228934">
    <property type="component" value="Unassembled WGS sequence"/>
</dbReference>
<evidence type="ECO:0000256" key="2">
    <source>
        <dbReference type="ARBA" id="ARBA00009403"/>
    </source>
</evidence>
<protein>
    <recommendedName>
        <fullName evidence="6">Cystatin domain-containing protein</fullName>
    </recommendedName>
</protein>
<name>A0A2G9R7N2_AQUCT</name>
<evidence type="ECO:0000256" key="4">
    <source>
        <dbReference type="ARBA" id="ARBA00022690"/>
    </source>
</evidence>
<feature type="non-terminal residue" evidence="7">
    <location>
        <position position="1"/>
    </location>
</feature>
<dbReference type="FunFam" id="3.10.450.10:FF:000001">
    <property type="entry name" value="Cystatin-A"/>
    <property type="match status" value="1"/>
</dbReference>
<sequence length="76" mass="8573">VKEQYEKQSGTNPEEFKATAVRIQVVAGKNYFIKVDTGEDTYIHVRIYVPLPGSEEGPTLASFQAGKTKDDELEYF</sequence>
<comment type="similarity">
    <text evidence="2">Belongs to the cystatin family.</text>
</comment>
<dbReference type="InterPro" id="IPR000010">
    <property type="entry name" value="Cystatin_dom"/>
</dbReference>
<keyword evidence="4" id="KW-0646">Protease inhibitor</keyword>
<feature type="domain" description="Cystatin" evidence="6">
    <location>
        <begin position="1"/>
        <end position="69"/>
    </location>
</feature>